<proteinExistence type="predicted"/>
<evidence type="ECO:0000313" key="2">
    <source>
        <dbReference type="EMBL" id="KAK3685597.1"/>
    </source>
</evidence>
<name>A0AAE0X5J5_9PEZI</name>
<feature type="chain" id="PRO_5042285386" description="Secreted protein" evidence="1">
    <location>
        <begin position="26"/>
        <end position="98"/>
    </location>
</feature>
<gene>
    <name evidence="2" type="ORF">B0T22DRAFT_223132</name>
</gene>
<organism evidence="2 3">
    <name type="scientific">Podospora appendiculata</name>
    <dbReference type="NCBI Taxonomy" id="314037"/>
    <lineage>
        <taxon>Eukaryota</taxon>
        <taxon>Fungi</taxon>
        <taxon>Dikarya</taxon>
        <taxon>Ascomycota</taxon>
        <taxon>Pezizomycotina</taxon>
        <taxon>Sordariomycetes</taxon>
        <taxon>Sordariomycetidae</taxon>
        <taxon>Sordariales</taxon>
        <taxon>Podosporaceae</taxon>
        <taxon>Podospora</taxon>
    </lineage>
</organism>
<sequence>MTGGTHTSWQLEGLCLCLPFPCVLGEWEGAFPYPVRSCLSTVSSFHGWILLEIATLRNMSSCSYPGLFAICQLHVSWPREFCRKRIHYAERAPGPAGL</sequence>
<keyword evidence="1" id="KW-0732">Signal</keyword>
<keyword evidence="3" id="KW-1185">Reference proteome</keyword>
<feature type="signal peptide" evidence="1">
    <location>
        <begin position="1"/>
        <end position="25"/>
    </location>
</feature>
<reference evidence="2" key="2">
    <citation type="submission" date="2023-06" db="EMBL/GenBank/DDBJ databases">
        <authorList>
            <consortium name="Lawrence Berkeley National Laboratory"/>
            <person name="Haridas S."/>
            <person name="Hensen N."/>
            <person name="Bonometti L."/>
            <person name="Westerberg I."/>
            <person name="Brannstrom I.O."/>
            <person name="Guillou S."/>
            <person name="Cros-Aarteil S."/>
            <person name="Calhoun S."/>
            <person name="Kuo A."/>
            <person name="Mondo S."/>
            <person name="Pangilinan J."/>
            <person name="Riley R."/>
            <person name="Labutti K."/>
            <person name="Andreopoulos B."/>
            <person name="Lipzen A."/>
            <person name="Chen C."/>
            <person name="Yanf M."/>
            <person name="Daum C."/>
            <person name="Ng V."/>
            <person name="Clum A."/>
            <person name="Steindorff A."/>
            <person name="Ohm R."/>
            <person name="Martin F."/>
            <person name="Silar P."/>
            <person name="Natvig D."/>
            <person name="Lalanne C."/>
            <person name="Gautier V."/>
            <person name="Ament-Velasquez S.L."/>
            <person name="Kruys A."/>
            <person name="Hutchinson M.I."/>
            <person name="Powell A.J."/>
            <person name="Barry K."/>
            <person name="Miller A.N."/>
            <person name="Grigoriev I.V."/>
            <person name="Debuchy R."/>
            <person name="Gladieux P."/>
            <person name="Thoren M.H."/>
            <person name="Johannesson H."/>
        </authorList>
    </citation>
    <scope>NUCLEOTIDE SEQUENCE</scope>
    <source>
        <strain evidence="2">CBS 314.62</strain>
    </source>
</reference>
<reference evidence="2" key="1">
    <citation type="journal article" date="2023" name="Mol. Phylogenet. Evol.">
        <title>Genome-scale phylogeny and comparative genomics of the fungal order Sordariales.</title>
        <authorList>
            <person name="Hensen N."/>
            <person name="Bonometti L."/>
            <person name="Westerberg I."/>
            <person name="Brannstrom I.O."/>
            <person name="Guillou S."/>
            <person name="Cros-Aarteil S."/>
            <person name="Calhoun S."/>
            <person name="Haridas S."/>
            <person name="Kuo A."/>
            <person name="Mondo S."/>
            <person name="Pangilinan J."/>
            <person name="Riley R."/>
            <person name="LaButti K."/>
            <person name="Andreopoulos B."/>
            <person name="Lipzen A."/>
            <person name="Chen C."/>
            <person name="Yan M."/>
            <person name="Daum C."/>
            <person name="Ng V."/>
            <person name="Clum A."/>
            <person name="Steindorff A."/>
            <person name="Ohm R.A."/>
            <person name="Martin F."/>
            <person name="Silar P."/>
            <person name="Natvig D.O."/>
            <person name="Lalanne C."/>
            <person name="Gautier V."/>
            <person name="Ament-Velasquez S.L."/>
            <person name="Kruys A."/>
            <person name="Hutchinson M.I."/>
            <person name="Powell A.J."/>
            <person name="Barry K."/>
            <person name="Miller A.N."/>
            <person name="Grigoriev I.V."/>
            <person name="Debuchy R."/>
            <person name="Gladieux P."/>
            <person name="Hiltunen Thoren M."/>
            <person name="Johannesson H."/>
        </authorList>
    </citation>
    <scope>NUCLEOTIDE SEQUENCE</scope>
    <source>
        <strain evidence="2">CBS 314.62</strain>
    </source>
</reference>
<protein>
    <recommendedName>
        <fullName evidence="4">Secreted protein</fullName>
    </recommendedName>
</protein>
<evidence type="ECO:0000313" key="3">
    <source>
        <dbReference type="Proteomes" id="UP001270362"/>
    </source>
</evidence>
<dbReference type="EMBL" id="JAULSO010000003">
    <property type="protein sequence ID" value="KAK3685597.1"/>
    <property type="molecule type" value="Genomic_DNA"/>
</dbReference>
<evidence type="ECO:0000256" key="1">
    <source>
        <dbReference type="SAM" id="SignalP"/>
    </source>
</evidence>
<comment type="caution">
    <text evidence="2">The sequence shown here is derived from an EMBL/GenBank/DDBJ whole genome shotgun (WGS) entry which is preliminary data.</text>
</comment>
<evidence type="ECO:0008006" key="4">
    <source>
        <dbReference type="Google" id="ProtNLM"/>
    </source>
</evidence>
<dbReference type="AlphaFoldDB" id="A0AAE0X5J5"/>
<accession>A0AAE0X5J5</accession>
<dbReference type="Proteomes" id="UP001270362">
    <property type="component" value="Unassembled WGS sequence"/>
</dbReference>